<evidence type="ECO:0000256" key="2">
    <source>
        <dbReference type="ARBA" id="ARBA00022670"/>
    </source>
</evidence>
<evidence type="ECO:0000313" key="5">
    <source>
        <dbReference type="EMBL" id="QCO57458.1"/>
    </source>
</evidence>
<dbReference type="Proteomes" id="UP000298631">
    <property type="component" value="Plasmid unnamed1"/>
</dbReference>
<evidence type="ECO:0000313" key="6">
    <source>
        <dbReference type="Proteomes" id="UP000298631"/>
    </source>
</evidence>
<dbReference type="AlphaFoldDB" id="A0A4P8EKB5"/>
<dbReference type="OrthoDB" id="9804926at2"/>
<keyword evidence="2 5" id="KW-0645">Protease</keyword>
<dbReference type="GO" id="GO:0008233">
    <property type="term" value="F:peptidase activity"/>
    <property type="evidence" value="ECO:0007669"/>
    <property type="project" value="UniProtKB-KW"/>
</dbReference>
<keyword evidence="3" id="KW-0378">Hydrolase</keyword>
<evidence type="ECO:0000256" key="1">
    <source>
        <dbReference type="ARBA" id="ARBA00022612"/>
    </source>
</evidence>
<dbReference type="KEGG" id="pseb:EOK75_17240"/>
<dbReference type="InterPro" id="IPR006433">
    <property type="entry name" value="Prohead_protease"/>
</dbReference>
<feature type="domain" description="Prohead serine protease" evidence="4">
    <location>
        <begin position="9"/>
        <end position="151"/>
    </location>
</feature>
<dbReference type="RefSeq" id="WP_137195252.1">
    <property type="nucleotide sequence ID" value="NZ_CP039965.1"/>
</dbReference>
<dbReference type="GO" id="GO:0006508">
    <property type="term" value="P:proteolysis"/>
    <property type="evidence" value="ECO:0007669"/>
    <property type="project" value="UniProtKB-KW"/>
</dbReference>
<proteinExistence type="predicted"/>
<reference evidence="5 6" key="1">
    <citation type="submission" date="2019-05" db="EMBL/GenBank/DDBJ databases">
        <title>Pseudorhodobacter turbinis sp. nov., isolated from the gut of the Korean turban shell.</title>
        <authorList>
            <person name="Jeong Y.-S."/>
            <person name="Kang W.-R."/>
            <person name="Bae J.-W."/>
        </authorList>
    </citation>
    <scope>NUCLEOTIDE SEQUENCE [LARGE SCALE GENOMIC DNA]</scope>
    <source>
        <strain evidence="5 6">S12M18</strain>
        <plasmid evidence="5 6">unnamed1</plasmid>
    </source>
</reference>
<accession>A0A4P8EKB5</accession>
<keyword evidence="5" id="KW-0614">Plasmid</keyword>
<gene>
    <name evidence="5" type="ORF">EOK75_17240</name>
</gene>
<name>A0A4P8EKB5_9RHOB</name>
<keyword evidence="6" id="KW-1185">Reference proteome</keyword>
<dbReference type="Pfam" id="PF04586">
    <property type="entry name" value="Peptidase_S78"/>
    <property type="match status" value="1"/>
</dbReference>
<keyword evidence="1" id="KW-1188">Viral release from host cell</keyword>
<organism evidence="5 6">
    <name type="scientific">Pseudorhodobacter turbinis</name>
    <dbReference type="NCBI Taxonomy" id="2500533"/>
    <lineage>
        <taxon>Bacteria</taxon>
        <taxon>Pseudomonadati</taxon>
        <taxon>Pseudomonadota</taxon>
        <taxon>Alphaproteobacteria</taxon>
        <taxon>Rhodobacterales</taxon>
        <taxon>Paracoccaceae</taxon>
        <taxon>Pseudorhodobacter</taxon>
    </lineage>
</organism>
<sequence>MNLITKSIDLEVAESTDGKISAYLTTFGNSDFVGDIMTEKCLDEFIENFDPANQKLHMLYEHDTKMVIGEWETLTKDETGVIGNGIIYTETSLGKDVQALMKRNAVGSVSIGFQSKDFVKNTSGGRTFNSIQLVETSVVLKPANPQAKILSVKSEDGLIETKALKTLLREAGMARSEIEALFNGGFTGLKNLRETESNCENILATLKSFKL</sequence>
<dbReference type="InterPro" id="IPR054613">
    <property type="entry name" value="Peptidase_S78_dom"/>
</dbReference>
<dbReference type="NCBIfam" id="TIGR01543">
    <property type="entry name" value="proheadase_HK97"/>
    <property type="match status" value="1"/>
</dbReference>
<protein>
    <submittedName>
        <fullName evidence="5">HK97 family phage prohead protease</fullName>
    </submittedName>
</protein>
<dbReference type="EMBL" id="CP039965">
    <property type="protein sequence ID" value="QCO57458.1"/>
    <property type="molecule type" value="Genomic_DNA"/>
</dbReference>
<evidence type="ECO:0000259" key="4">
    <source>
        <dbReference type="Pfam" id="PF04586"/>
    </source>
</evidence>
<evidence type="ECO:0000256" key="3">
    <source>
        <dbReference type="ARBA" id="ARBA00022801"/>
    </source>
</evidence>
<geneLocation type="plasmid" evidence="5 6">
    <name>unnamed1</name>
</geneLocation>